<dbReference type="InterPro" id="IPR011009">
    <property type="entry name" value="Kinase-like_dom_sf"/>
</dbReference>
<keyword evidence="5" id="KW-0067">ATP-binding</keyword>
<feature type="compositionally biased region" description="Polar residues" evidence="6">
    <location>
        <begin position="433"/>
        <end position="442"/>
    </location>
</feature>
<name>A0ABR3JPD1_9AGAR</name>
<evidence type="ECO:0000313" key="9">
    <source>
        <dbReference type="Proteomes" id="UP001556367"/>
    </source>
</evidence>
<keyword evidence="4" id="KW-0418">Kinase</keyword>
<dbReference type="Proteomes" id="UP001556367">
    <property type="component" value="Unassembled WGS sequence"/>
</dbReference>
<comment type="caution">
    <text evidence="8">The sequence shown here is derived from an EMBL/GenBank/DDBJ whole genome shotgun (WGS) entry which is preliminary data.</text>
</comment>
<keyword evidence="3" id="KW-0547">Nucleotide-binding</keyword>
<evidence type="ECO:0000256" key="3">
    <source>
        <dbReference type="ARBA" id="ARBA00022741"/>
    </source>
</evidence>
<feature type="compositionally biased region" description="Polar residues" evidence="6">
    <location>
        <begin position="163"/>
        <end position="185"/>
    </location>
</feature>
<evidence type="ECO:0000256" key="4">
    <source>
        <dbReference type="ARBA" id="ARBA00022777"/>
    </source>
</evidence>
<dbReference type="EMBL" id="JASNQZ010000005">
    <property type="protein sequence ID" value="KAL0957315.1"/>
    <property type="molecule type" value="Genomic_DNA"/>
</dbReference>
<dbReference type="Pfam" id="PF02816">
    <property type="entry name" value="Alpha_kinase"/>
    <property type="match status" value="1"/>
</dbReference>
<feature type="domain" description="Alpha-type protein kinase" evidence="7">
    <location>
        <begin position="543"/>
        <end position="783"/>
    </location>
</feature>
<feature type="region of interest" description="Disordered" evidence="6">
    <location>
        <begin position="415"/>
        <end position="447"/>
    </location>
</feature>
<evidence type="ECO:0000313" key="8">
    <source>
        <dbReference type="EMBL" id="KAL0957315.1"/>
    </source>
</evidence>
<evidence type="ECO:0000259" key="7">
    <source>
        <dbReference type="PROSITE" id="PS51158"/>
    </source>
</evidence>
<accession>A0ABR3JPD1</accession>
<sequence>MSAPRQPVQAPFTEACQIDQPCQRISCTKVLKAGEPRFYVTSSLPQQTVKSKWVCEACYHHYLAVARGATQGTQAAIQSSQRQADRTSRQARQELQVSSSGRSSHANHVDTASIRQLVNTSQRKGSTQQQRAVRHVPSASSSSMGPPLQVPRQGPLVSVPGSWVSSNSPRQTSSKQPSSIGYSQSHRQHGSATAHWRSLAYAPGDNIDVIFQVHREILPSKKRFSEAVGTLAEGLKVPASASGEEIAKRALACMLPKLIAVTVGDFEWDQKRITVRDEKWKDISKEDEEGYFGKECLKASGKDKTRLTFTRPKSPFRVLVVIALDDWERYLDYQESRELQEQSEMSATATPTSAISPTKRKIKRKGKHTKRHDDLDALDAGVEVDDEENNSEDPMVGIPVVPLFTVEASRRGAHPDYNGYGMATEPSKRSRSESLNVMSTPPKSKRVQVYKSPDQNQLQGALAHAGAIKNLDLSNYTGRSERIEFHPIVVPPFHELIIQVADPANARACPPQVTRQGVLYLHGSARLGIGTFKTCHAGRLSLSGDSLENELLGSGLNAEVAVKRFYVGEMSASGQVPKVRRLNIEDERQKTVMEGQILCWSTSLLEFGYTYIDHQLQKLRSDDKLDRFHTILLDRLAPHIPQLRFVRGGITTRFNDQEPNTSRRGTSNIAAVYLLEERITESAQGFTKYINNDRPIPLITDPNDPRYNTCTFLCAMQHILFVKTQRQLFLSDLQGDSDLLTDAQVMTAANIGFGDGNLSRAFEAFPSQHKCNDYCTLFGLELFDEAASTGP</sequence>
<evidence type="ECO:0000256" key="5">
    <source>
        <dbReference type="ARBA" id="ARBA00022840"/>
    </source>
</evidence>
<feature type="compositionally biased region" description="Low complexity" evidence="6">
    <location>
        <begin position="346"/>
        <end position="357"/>
    </location>
</feature>
<reference evidence="9" key="1">
    <citation type="submission" date="2024-06" db="EMBL/GenBank/DDBJ databases">
        <title>Multi-omics analyses provide insights into the biosynthesis of the anticancer antibiotic pleurotin in Hohenbuehelia grisea.</title>
        <authorList>
            <person name="Weaver J.A."/>
            <person name="Alberti F."/>
        </authorList>
    </citation>
    <scope>NUCLEOTIDE SEQUENCE [LARGE SCALE GENOMIC DNA]</scope>
    <source>
        <strain evidence="9">T-177</strain>
    </source>
</reference>
<evidence type="ECO:0000256" key="2">
    <source>
        <dbReference type="ARBA" id="ARBA00022679"/>
    </source>
</evidence>
<feature type="region of interest" description="Disordered" evidence="6">
    <location>
        <begin position="78"/>
        <end position="191"/>
    </location>
</feature>
<dbReference type="InterPro" id="IPR004166">
    <property type="entry name" value="a-kinase_dom"/>
</dbReference>
<evidence type="ECO:0000256" key="6">
    <source>
        <dbReference type="SAM" id="MobiDB-lite"/>
    </source>
</evidence>
<feature type="compositionally biased region" description="Basic residues" evidence="6">
    <location>
        <begin position="358"/>
        <end position="370"/>
    </location>
</feature>
<dbReference type="SMART" id="SM00811">
    <property type="entry name" value="Alpha_kinase"/>
    <property type="match status" value="1"/>
</dbReference>
<gene>
    <name evidence="8" type="ORF">HGRIS_001124</name>
</gene>
<dbReference type="Gene3D" id="3.20.200.10">
    <property type="entry name" value="MHCK/EF2 kinase"/>
    <property type="match status" value="1"/>
</dbReference>
<keyword evidence="9" id="KW-1185">Reference proteome</keyword>
<dbReference type="SUPFAM" id="SSF56112">
    <property type="entry name" value="Protein kinase-like (PK-like)"/>
    <property type="match status" value="1"/>
</dbReference>
<dbReference type="PANTHER" id="PTHR45992:SF2">
    <property type="entry name" value="EUKARYOTIC ELONGATION FACTOR 2 KINASE"/>
    <property type="match status" value="1"/>
</dbReference>
<dbReference type="PROSITE" id="PS51158">
    <property type="entry name" value="ALPHA_KINASE"/>
    <property type="match status" value="1"/>
</dbReference>
<proteinExistence type="predicted"/>
<dbReference type="InterPro" id="IPR051852">
    <property type="entry name" value="Alpha-type_PK"/>
</dbReference>
<feature type="compositionally biased region" description="Basic and acidic residues" evidence="6">
    <location>
        <begin position="83"/>
        <end position="92"/>
    </location>
</feature>
<evidence type="ECO:0000256" key="1">
    <source>
        <dbReference type="ARBA" id="ARBA00022527"/>
    </source>
</evidence>
<keyword evidence="1" id="KW-0723">Serine/threonine-protein kinase</keyword>
<keyword evidence="2" id="KW-0808">Transferase</keyword>
<feature type="region of interest" description="Disordered" evidence="6">
    <location>
        <begin position="339"/>
        <end position="380"/>
    </location>
</feature>
<feature type="compositionally biased region" description="Polar residues" evidence="6">
    <location>
        <begin position="113"/>
        <end position="131"/>
    </location>
</feature>
<feature type="compositionally biased region" description="Polar residues" evidence="6">
    <location>
        <begin position="93"/>
        <end position="106"/>
    </location>
</feature>
<protein>
    <recommendedName>
        <fullName evidence="7">Alpha-type protein kinase domain-containing protein</fullName>
    </recommendedName>
</protein>
<organism evidence="8 9">
    <name type="scientific">Hohenbuehelia grisea</name>
    <dbReference type="NCBI Taxonomy" id="104357"/>
    <lineage>
        <taxon>Eukaryota</taxon>
        <taxon>Fungi</taxon>
        <taxon>Dikarya</taxon>
        <taxon>Basidiomycota</taxon>
        <taxon>Agaricomycotina</taxon>
        <taxon>Agaricomycetes</taxon>
        <taxon>Agaricomycetidae</taxon>
        <taxon>Agaricales</taxon>
        <taxon>Pleurotineae</taxon>
        <taxon>Pleurotaceae</taxon>
        <taxon>Hohenbuehelia</taxon>
    </lineage>
</organism>
<dbReference type="PANTHER" id="PTHR45992">
    <property type="entry name" value="EUKARYOTIC ELONGATION FACTOR 2 KINASE-RELATED"/>
    <property type="match status" value="1"/>
</dbReference>